<gene>
    <name evidence="1" type="ORF">J2W61_000196</name>
</gene>
<evidence type="ECO:0000313" key="1">
    <source>
        <dbReference type="EMBL" id="MDR6700368.1"/>
    </source>
</evidence>
<proteinExistence type="predicted"/>
<dbReference type="EMBL" id="JAVDSW010000001">
    <property type="protein sequence ID" value="MDR6700368.1"/>
    <property type="molecule type" value="Genomic_DNA"/>
</dbReference>
<reference evidence="1" key="1">
    <citation type="submission" date="2023-07" db="EMBL/GenBank/DDBJ databases">
        <title>Sorghum-associated microbial communities from plants grown in Nebraska, USA.</title>
        <authorList>
            <person name="Schachtman D."/>
        </authorList>
    </citation>
    <scope>NUCLEOTIDE SEQUENCE</scope>
    <source>
        <strain evidence="1">1457</strain>
    </source>
</reference>
<comment type="caution">
    <text evidence="1">The sequence shown here is derived from an EMBL/GenBank/DDBJ whole genome shotgun (WGS) entry which is preliminary data.</text>
</comment>
<organism evidence="1 2">
    <name type="scientific">Agrobacterium tumefaciens</name>
    <dbReference type="NCBI Taxonomy" id="358"/>
    <lineage>
        <taxon>Bacteria</taxon>
        <taxon>Pseudomonadati</taxon>
        <taxon>Pseudomonadota</taxon>
        <taxon>Alphaproteobacteria</taxon>
        <taxon>Hyphomicrobiales</taxon>
        <taxon>Rhizobiaceae</taxon>
        <taxon>Rhizobium/Agrobacterium group</taxon>
        <taxon>Agrobacterium</taxon>
        <taxon>Agrobacterium tumefaciens complex</taxon>
    </lineage>
</organism>
<name>A0AAW8LP32_AGRTU</name>
<dbReference type="Proteomes" id="UP001265315">
    <property type="component" value="Unassembled WGS sequence"/>
</dbReference>
<sequence>MKTRNEPVRLFDSAHLEMTTQADIIPFYNALIGGKN</sequence>
<dbReference type="AlphaFoldDB" id="A0AAW8LP32"/>
<accession>A0AAW8LP32</accession>
<protein>
    <submittedName>
        <fullName evidence="1">Uncharacterized protein</fullName>
    </submittedName>
</protein>
<evidence type="ECO:0000313" key="2">
    <source>
        <dbReference type="Proteomes" id="UP001265315"/>
    </source>
</evidence>